<evidence type="ECO:0000256" key="1">
    <source>
        <dbReference type="SAM" id="Coils"/>
    </source>
</evidence>
<name>A0AAD2D9A7_EUPCR</name>
<evidence type="ECO:0000313" key="3">
    <source>
        <dbReference type="EMBL" id="CAI2385747.1"/>
    </source>
</evidence>
<organism evidence="3 4">
    <name type="scientific">Euplotes crassus</name>
    <dbReference type="NCBI Taxonomy" id="5936"/>
    <lineage>
        <taxon>Eukaryota</taxon>
        <taxon>Sar</taxon>
        <taxon>Alveolata</taxon>
        <taxon>Ciliophora</taxon>
        <taxon>Intramacronucleata</taxon>
        <taxon>Spirotrichea</taxon>
        <taxon>Hypotrichia</taxon>
        <taxon>Euplotida</taxon>
        <taxon>Euplotidae</taxon>
        <taxon>Moneuplotes</taxon>
    </lineage>
</organism>
<feature type="compositionally biased region" description="Polar residues" evidence="2">
    <location>
        <begin position="363"/>
        <end position="373"/>
    </location>
</feature>
<dbReference type="AlphaFoldDB" id="A0AAD2D9A7"/>
<protein>
    <submittedName>
        <fullName evidence="3">Uncharacterized protein</fullName>
    </submittedName>
</protein>
<dbReference type="EMBL" id="CAMPGE010028199">
    <property type="protein sequence ID" value="CAI2385747.1"/>
    <property type="molecule type" value="Genomic_DNA"/>
</dbReference>
<feature type="region of interest" description="Disordered" evidence="2">
    <location>
        <begin position="354"/>
        <end position="414"/>
    </location>
</feature>
<sequence length="485" mass="55999">MSSTLSFITTGASTRGITSAGFFSPPLQSRNQDKFVSPSLRRDFGIRSPIRSMQKNTFSESREGTPSMHPKKVYFMKRVLQKRRNEIEQIRKAITSNIKSLDAGLIEKFYKKARIGNIRRRILVDKNNNAASKIQKFYKRRFFLNKLTIKAKKSVASKRIKEGRASNAVAALTNLHSKFFLDKEKKVALIQRYMRGYLDYTRYGRIAKLRATEKFFDKLKIKVEEMKKEETRIQKEKEEEENRRKEELERLLRQETIESNVQKMKDSRKFGERRQGAEECTLIAAFKKGKGRDRNDIINITTNSRRKSHAKEWNDSTSGISAAKMMRNSRHKRQSFLVGSIGVERQSLIQKQATEFMRRNGDKTSPNYNSTSKRGARKSGCKQTPRKVMGSRSRRTSKNTSKYKRAPSDETNSLIHHHSSSLVQQEIKDASICDCTESPKGSIYEDKDFIGETDNDVDNSFDINKSLVIKEADEEDDPIVLIEQD</sequence>
<reference evidence="3" key="1">
    <citation type="submission" date="2023-07" db="EMBL/GenBank/DDBJ databases">
        <authorList>
            <consortium name="AG Swart"/>
            <person name="Singh M."/>
            <person name="Singh A."/>
            <person name="Seah K."/>
            <person name="Emmerich C."/>
        </authorList>
    </citation>
    <scope>NUCLEOTIDE SEQUENCE</scope>
    <source>
        <strain evidence="3">DP1</strain>
    </source>
</reference>
<comment type="caution">
    <text evidence="3">The sequence shown here is derived from an EMBL/GenBank/DDBJ whole genome shotgun (WGS) entry which is preliminary data.</text>
</comment>
<evidence type="ECO:0000256" key="2">
    <source>
        <dbReference type="SAM" id="MobiDB-lite"/>
    </source>
</evidence>
<dbReference type="Proteomes" id="UP001295684">
    <property type="component" value="Unassembled WGS sequence"/>
</dbReference>
<proteinExistence type="predicted"/>
<accession>A0AAD2D9A7</accession>
<gene>
    <name evidence="3" type="ORF">ECRASSUSDP1_LOCUS27330</name>
</gene>
<dbReference type="PROSITE" id="PS50096">
    <property type="entry name" value="IQ"/>
    <property type="match status" value="1"/>
</dbReference>
<feature type="compositionally biased region" description="Basic residues" evidence="2">
    <location>
        <begin position="392"/>
        <end position="405"/>
    </location>
</feature>
<keyword evidence="1" id="KW-0175">Coiled coil</keyword>
<evidence type="ECO:0000313" key="4">
    <source>
        <dbReference type="Proteomes" id="UP001295684"/>
    </source>
</evidence>
<feature type="coiled-coil region" evidence="1">
    <location>
        <begin position="209"/>
        <end position="258"/>
    </location>
</feature>
<keyword evidence="4" id="KW-1185">Reference proteome</keyword>